<comment type="similarity">
    <text evidence="1 2">Belongs to the anti-sigma-factor antagonist family.</text>
</comment>
<evidence type="ECO:0000259" key="3">
    <source>
        <dbReference type="PROSITE" id="PS50801"/>
    </source>
</evidence>
<dbReference type="Pfam" id="PF01740">
    <property type="entry name" value="STAS"/>
    <property type="match status" value="1"/>
</dbReference>
<gene>
    <name evidence="4" type="ORF">CK510_23135</name>
</gene>
<accession>A0A2A2TDE4</accession>
<evidence type="ECO:0000256" key="1">
    <source>
        <dbReference type="ARBA" id="ARBA00009013"/>
    </source>
</evidence>
<protein>
    <recommendedName>
        <fullName evidence="2">Anti-sigma factor antagonist</fullName>
    </recommendedName>
</protein>
<evidence type="ECO:0000313" key="5">
    <source>
        <dbReference type="Proteomes" id="UP000218238"/>
    </source>
</evidence>
<dbReference type="Gene3D" id="3.30.750.24">
    <property type="entry name" value="STAS domain"/>
    <property type="match status" value="1"/>
</dbReference>
<proteinExistence type="inferred from homology"/>
<dbReference type="InterPro" id="IPR002645">
    <property type="entry name" value="STAS_dom"/>
</dbReference>
<feature type="domain" description="STAS" evidence="3">
    <location>
        <begin position="1"/>
        <end position="108"/>
    </location>
</feature>
<evidence type="ECO:0000313" key="4">
    <source>
        <dbReference type="EMBL" id="PAX51752.1"/>
    </source>
</evidence>
<dbReference type="GO" id="GO:0043856">
    <property type="term" value="F:anti-sigma factor antagonist activity"/>
    <property type="evidence" value="ECO:0007669"/>
    <property type="project" value="InterPro"/>
</dbReference>
<dbReference type="InterPro" id="IPR003658">
    <property type="entry name" value="Anti-sigma_ant"/>
</dbReference>
<dbReference type="PANTHER" id="PTHR33495">
    <property type="entry name" value="ANTI-SIGMA FACTOR ANTAGONIST TM_1081-RELATED-RELATED"/>
    <property type="match status" value="1"/>
</dbReference>
<name>A0A2A2TDE4_9CYAN</name>
<reference evidence="4 5" key="1">
    <citation type="submission" date="2017-08" db="EMBL/GenBank/DDBJ databases">
        <title>Draft genome sequence of filamentous cyanobacterium Calothrix elsteri CCALA 953.</title>
        <authorList>
            <person name="Gagunashvili A.N."/>
            <person name="Elster J."/>
            <person name="Andresson O.S."/>
        </authorList>
    </citation>
    <scope>NUCLEOTIDE SEQUENCE [LARGE SCALE GENOMIC DNA]</scope>
    <source>
        <strain evidence="4 5">CCALA 953</strain>
    </source>
</reference>
<dbReference type="InterPro" id="IPR036513">
    <property type="entry name" value="STAS_dom_sf"/>
</dbReference>
<dbReference type="PANTHER" id="PTHR33495:SF2">
    <property type="entry name" value="ANTI-SIGMA FACTOR ANTAGONIST TM_1081-RELATED"/>
    <property type="match status" value="1"/>
</dbReference>
<evidence type="ECO:0000256" key="2">
    <source>
        <dbReference type="RuleBase" id="RU003749"/>
    </source>
</evidence>
<dbReference type="Proteomes" id="UP000218238">
    <property type="component" value="Unassembled WGS sequence"/>
</dbReference>
<sequence>MNLPSESQVVLFQPVERIDLQSGIALNEKMSQIIANANQLWVIDLAEVNFMDSSGLVPLVNGLKTARKNGCRLVLCNVQTPVRLVLELTQLDSVFEIFDSYEQAVDVVNSEATVTAVKAI</sequence>
<dbReference type="OrthoDB" id="9793697at2"/>
<dbReference type="SUPFAM" id="SSF52091">
    <property type="entry name" value="SpoIIaa-like"/>
    <property type="match status" value="1"/>
</dbReference>
<dbReference type="CDD" id="cd07043">
    <property type="entry name" value="STAS_anti-anti-sigma_factors"/>
    <property type="match status" value="1"/>
</dbReference>
<dbReference type="PROSITE" id="PS50801">
    <property type="entry name" value="STAS"/>
    <property type="match status" value="1"/>
</dbReference>
<dbReference type="EMBL" id="NTFS01000341">
    <property type="protein sequence ID" value="PAX51752.1"/>
    <property type="molecule type" value="Genomic_DNA"/>
</dbReference>
<dbReference type="RefSeq" id="WP_095723923.1">
    <property type="nucleotide sequence ID" value="NZ_NTFS01000341.1"/>
</dbReference>
<keyword evidence="5" id="KW-1185">Reference proteome</keyword>
<organism evidence="4 5">
    <name type="scientific">Brunnivagina elsteri CCALA 953</name>
    <dbReference type="NCBI Taxonomy" id="987040"/>
    <lineage>
        <taxon>Bacteria</taxon>
        <taxon>Bacillati</taxon>
        <taxon>Cyanobacteriota</taxon>
        <taxon>Cyanophyceae</taxon>
        <taxon>Nostocales</taxon>
        <taxon>Calotrichaceae</taxon>
        <taxon>Brunnivagina</taxon>
    </lineage>
</organism>
<comment type="caution">
    <text evidence="4">The sequence shown here is derived from an EMBL/GenBank/DDBJ whole genome shotgun (WGS) entry which is preliminary data.</text>
</comment>
<dbReference type="AlphaFoldDB" id="A0A2A2TDE4"/>
<dbReference type="NCBIfam" id="TIGR00377">
    <property type="entry name" value="ant_ant_sig"/>
    <property type="match status" value="1"/>
</dbReference>